<dbReference type="Gene3D" id="3.30.870.10">
    <property type="entry name" value="Endonuclease Chain A"/>
    <property type="match status" value="1"/>
</dbReference>
<dbReference type="GO" id="GO:0005829">
    <property type="term" value="C:cytosol"/>
    <property type="evidence" value="ECO:0007669"/>
    <property type="project" value="TreeGrafter"/>
</dbReference>
<dbReference type="PROSITE" id="PS51192">
    <property type="entry name" value="HELICASE_ATP_BIND_1"/>
    <property type="match status" value="1"/>
</dbReference>
<dbReference type="SUPFAM" id="SSF52540">
    <property type="entry name" value="P-loop containing nucleoside triphosphate hydrolases"/>
    <property type="match status" value="1"/>
</dbReference>
<dbReference type="GO" id="GO:0004386">
    <property type="term" value="F:helicase activity"/>
    <property type="evidence" value="ECO:0007669"/>
    <property type="project" value="UniProtKB-KW"/>
</dbReference>
<dbReference type="Pfam" id="PF11907">
    <property type="entry name" value="DUF3427"/>
    <property type="match status" value="1"/>
</dbReference>
<dbReference type="GO" id="GO:0005524">
    <property type="term" value="F:ATP binding"/>
    <property type="evidence" value="ECO:0007669"/>
    <property type="project" value="InterPro"/>
</dbReference>
<dbReference type="InterPro" id="IPR001650">
    <property type="entry name" value="Helicase_C-like"/>
</dbReference>
<reference evidence="3 4" key="1">
    <citation type="submission" date="2019-03" db="EMBL/GenBank/DDBJ databases">
        <title>Genomic Encyclopedia of Archaeal and Bacterial Type Strains, Phase II (KMG-II): from individual species to whole genera.</title>
        <authorList>
            <person name="Goeker M."/>
        </authorList>
    </citation>
    <scope>NUCLEOTIDE SEQUENCE [LARGE SCALE GENOMIC DNA]</scope>
    <source>
        <strain evidence="3 4">DSM 24782</strain>
    </source>
</reference>
<organism evidence="3 4">
    <name type="scientific">Amnibacterium kyonggiense</name>
    <dbReference type="NCBI Taxonomy" id="595671"/>
    <lineage>
        <taxon>Bacteria</taxon>
        <taxon>Bacillati</taxon>
        <taxon>Actinomycetota</taxon>
        <taxon>Actinomycetes</taxon>
        <taxon>Micrococcales</taxon>
        <taxon>Microbacteriaceae</taxon>
        <taxon>Amnibacterium</taxon>
    </lineage>
</organism>
<dbReference type="PANTHER" id="PTHR47396:SF1">
    <property type="entry name" value="ATP-DEPENDENT HELICASE IRC3-RELATED"/>
    <property type="match status" value="1"/>
</dbReference>
<dbReference type="InterPro" id="IPR006935">
    <property type="entry name" value="Helicase/UvrB_N"/>
</dbReference>
<dbReference type="CDD" id="cd18032">
    <property type="entry name" value="DEXHc_RE_I_III_res"/>
    <property type="match status" value="1"/>
</dbReference>
<dbReference type="InterPro" id="IPR027417">
    <property type="entry name" value="P-loop_NTPase"/>
</dbReference>
<dbReference type="PROSITE" id="PS51194">
    <property type="entry name" value="HELICASE_CTER"/>
    <property type="match status" value="1"/>
</dbReference>
<dbReference type="EMBL" id="SOAM01000002">
    <property type="protein sequence ID" value="TDS77251.1"/>
    <property type="molecule type" value="Genomic_DNA"/>
</dbReference>
<dbReference type="PANTHER" id="PTHR47396">
    <property type="entry name" value="TYPE I RESTRICTION ENZYME ECOKI R PROTEIN"/>
    <property type="match status" value="1"/>
</dbReference>
<evidence type="ECO:0000259" key="2">
    <source>
        <dbReference type="PROSITE" id="PS51194"/>
    </source>
</evidence>
<dbReference type="CDD" id="cd18799">
    <property type="entry name" value="SF2_C_EcoAI-like"/>
    <property type="match status" value="1"/>
</dbReference>
<keyword evidence="3" id="KW-0547">Nucleotide-binding</keyword>
<dbReference type="InterPro" id="IPR050742">
    <property type="entry name" value="Helicase_Restrict-Modif_Enz"/>
</dbReference>
<dbReference type="InterPro" id="IPR014001">
    <property type="entry name" value="Helicase_ATP-bd"/>
</dbReference>
<dbReference type="SUPFAM" id="SSF56024">
    <property type="entry name" value="Phospholipase D/nuclease"/>
    <property type="match status" value="1"/>
</dbReference>
<keyword evidence="3" id="KW-0067">ATP-binding</keyword>
<keyword evidence="3" id="KW-0347">Helicase</keyword>
<proteinExistence type="predicted"/>
<dbReference type="Pfam" id="PF04851">
    <property type="entry name" value="ResIII"/>
    <property type="match status" value="1"/>
</dbReference>
<dbReference type="AlphaFoldDB" id="A0A4R7FLG3"/>
<comment type="caution">
    <text evidence="3">The sequence shown here is derived from an EMBL/GenBank/DDBJ whole genome shotgun (WGS) entry which is preliminary data.</text>
</comment>
<dbReference type="InterPro" id="IPR025202">
    <property type="entry name" value="PLD-like_dom"/>
</dbReference>
<dbReference type="OrthoDB" id="9776021at2"/>
<evidence type="ECO:0000313" key="4">
    <source>
        <dbReference type="Proteomes" id="UP000295344"/>
    </source>
</evidence>
<keyword evidence="3" id="KW-0378">Hydrolase</keyword>
<dbReference type="Pfam" id="PF13091">
    <property type="entry name" value="PLDc_2"/>
    <property type="match status" value="1"/>
</dbReference>
<evidence type="ECO:0000259" key="1">
    <source>
        <dbReference type="PROSITE" id="PS51192"/>
    </source>
</evidence>
<dbReference type="SMART" id="SM00490">
    <property type="entry name" value="HELICc"/>
    <property type="match status" value="1"/>
</dbReference>
<dbReference type="SMART" id="SM00487">
    <property type="entry name" value="DEXDc"/>
    <property type="match status" value="1"/>
</dbReference>
<protein>
    <submittedName>
        <fullName evidence="3">Superfamily II DNA or RNA helicase</fullName>
    </submittedName>
</protein>
<name>A0A4R7FLG3_9MICO</name>
<dbReference type="GO" id="GO:0016787">
    <property type="term" value="F:hydrolase activity"/>
    <property type="evidence" value="ECO:0007669"/>
    <property type="project" value="InterPro"/>
</dbReference>
<keyword evidence="4" id="KW-1185">Reference proteome</keyword>
<gene>
    <name evidence="3" type="ORF">CLV52_2192</name>
</gene>
<dbReference type="Pfam" id="PF00271">
    <property type="entry name" value="Helicase_C"/>
    <property type="match status" value="1"/>
</dbReference>
<sequence length="1034" mass="115136">MPDVVPGLYEALITEGLERELSRIDAGLVQRAALAEEEADRVIAAHVATVVQRALGGVGGDEKERIARKVELANALIADIARRDPRAADVTDRVQHHGALLHAVAEPSAGPSEVHFPVRPELPMAAGALLVNGRGQPRVGHEVASEMRSADSVDLLCAFLKWHGVLLIEDAVKDLIARGGRLRVITTTYIGATDQKAVDRLVALGASVKVSYDTLATRLHAKAWNFHRSTGLDTAYVGSSNLSRTAMLDGLEWNVRISSAEQPAVLEAVRATFDEYWEDSSFEAYDPERDGERLQAALQKERGGATSLPLEITALEVEARPYQREVLEQLDTERLVHDRWRNLIVMATGTGKTVVAALDFRRLREQGRVRRLLFVAHRQEILAQSQSVFRHVLRDGAFGELYVGGAVPTDWEAVFASVQSLARMDLDRLPPDHFDVVIVDEFHHASASSYQRLLRHVQPKVLVGLTATPERSDGLDVRSYFDGRVAAELRLWDALDQQLLAPFQYFGSHDDVDLSSIRWTRGNYDQTELENLYTGNDKRVQLVLRQVVEKIAEPGEMRALGFCVSVAHAEFMAERFNAAGIPSLALSAKSPSEVRKTALANLHDRTVNVIFTVDLFNEGIDLPTIDTILFLRPTESATIFLQQLGRGLRRSADKACLTVLDFIGGQSAQFRFDERFRALTGTSRKELTGQVEADFPTLPAGCHIQLDRVAKRVVLDNIKSALRLPTNRLAQELRRIGDVSLAEFLDAAQVELEDVYRSTNGGWTKLRREAGFDDTPATDQDQALGRRIGRMLHVDDPRRLATLKRLVGTASTLQPESTLERRLRSIVATDLFGPDAIPESDLEIRARLAVLPSRRSELESVIPLLKARQSRVTTPVASTRVPLRVHARYSRDEALAAFGMGKPNSVREGVKWLEDERADVFFVTLTKVEGHYSPTTMYADRAISPVRFQWESQNRTSVSSETGQRYINHRQLGSSVHLFLRETKSPDGDLGTPPYFYAGTMQYESHSGDRPIRIMWRLDEPLSIDVFQSARLAS</sequence>
<dbReference type="Proteomes" id="UP000295344">
    <property type="component" value="Unassembled WGS sequence"/>
</dbReference>
<dbReference type="InterPro" id="IPR021835">
    <property type="entry name" value="DUF3427"/>
</dbReference>
<feature type="domain" description="Helicase ATP-binding" evidence="1">
    <location>
        <begin position="333"/>
        <end position="487"/>
    </location>
</feature>
<evidence type="ECO:0000313" key="3">
    <source>
        <dbReference type="EMBL" id="TDS77251.1"/>
    </source>
</evidence>
<feature type="domain" description="Helicase C-terminal" evidence="2">
    <location>
        <begin position="543"/>
        <end position="710"/>
    </location>
</feature>
<dbReference type="GO" id="GO:0003677">
    <property type="term" value="F:DNA binding"/>
    <property type="evidence" value="ECO:0007669"/>
    <property type="project" value="InterPro"/>
</dbReference>
<accession>A0A4R7FLG3</accession>
<dbReference type="Gene3D" id="3.40.50.300">
    <property type="entry name" value="P-loop containing nucleotide triphosphate hydrolases"/>
    <property type="match status" value="2"/>
</dbReference>